<comment type="caution">
    <text evidence="1">The sequence shown here is derived from an EMBL/GenBank/DDBJ whole genome shotgun (WGS) entry which is preliminary data.</text>
</comment>
<organism evidence="1 2">
    <name type="scientific">Gnomoniopsis smithogilvyi</name>
    <dbReference type="NCBI Taxonomy" id="1191159"/>
    <lineage>
        <taxon>Eukaryota</taxon>
        <taxon>Fungi</taxon>
        <taxon>Dikarya</taxon>
        <taxon>Ascomycota</taxon>
        <taxon>Pezizomycotina</taxon>
        <taxon>Sordariomycetes</taxon>
        <taxon>Sordariomycetidae</taxon>
        <taxon>Diaporthales</taxon>
        <taxon>Gnomoniaceae</taxon>
        <taxon>Gnomoniopsis</taxon>
    </lineage>
</organism>
<dbReference type="AlphaFoldDB" id="A0A9W9D0Z8"/>
<evidence type="ECO:0000313" key="2">
    <source>
        <dbReference type="Proteomes" id="UP001140453"/>
    </source>
</evidence>
<dbReference type="EMBL" id="JAPEVB010000001">
    <property type="protein sequence ID" value="KAJ4396513.1"/>
    <property type="molecule type" value="Genomic_DNA"/>
</dbReference>
<protein>
    <submittedName>
        <fullName evidence="1">Uncharacterized protein</fullName>
    </submittedName>
</protein>
<keyword evidence="2" id="KW-1185">Reference proteome</keyword>
<gene>
    <name evidence="1" type="ORF">N0V93_000732</name>
</gene>
<reference evidence="1" key="1">
    <citation type="submission" date="2022-10" db="EMBL/GenBank/DDBJ databases">
        <title>Tapping the CABI collections for fungal endophytes: first genome assemblies for Collariella, Neodidymelliopsis, Ascochyta clinopodiicola, Didymella pomorum, Didymosphaeria variabile, Neocosmospora piperis and Neocucurbitaria cava.</title>
        <authorList>
            <person name="Hill R."/>
        </authorList>
    </citation>
    <scope>NUCLEOTIDE SEQUENCE</scope>
    <source>
        <strain evidence="1">IMI 355082</strain>
    </source>
</reference>
<sequence>MAPPVTDENMMYAVSTGMTGMYKLETGWTTPPTCIDDALNRNQSTSSGLTFMGVEHSTTAHFDTGVSGEGYRPTMPWTPPNDMPITGTDAPVARTIPSAHSRSRSYDNSSGLTWVDPTSPEVFSFNQVLTPPNAASNYFPSPTATPTMRPLPPRLNPTPINTKAGSCICFTVCLQSLQALHNASSPSPPPFDLVLSLNRKAVEGCAAMLGCTRCMRRSGTHTAAMLLATVLGTITTFYKNASQTYFDPSSPTSNVSAPTPISESFLAPNIAPISGLGVSLGAYTINSEDSKWFELEILRRELQRLDEVYSSFREVCSELSEDPEVSKAMIGYLGQNLGSTMHFVSHRKGDMGYL</sequence>
<dbReference type="Proteomes" id="UP001140453">
    <property type="component" value="Unassembled WGS sequence"/>
</dbReference>
<dbReference type="OrthoDB" id="5069333at2759"/>
<accession>A0A9W9D0Z8</accession>
<name>A0A9W9D0Z8_9PEZI</name>
<proteinExistence type="predicted"/>
<evidence type="ECO:0000313" key="1">
    <source>
        <dbReference type="EMBL" id="KAJ4396513.1"/>
    </source>
</evidence>